<accession>A0A0S4J2S2</accession>
<evidence type="ECO:0000313" key="2">
    <source>
        <dbReference type="EMBL" id="CUG60749.1"/>
    </source>
</evidence>
<dbReference type="Proteomes" id="UP000051952">
    <property type="component" value="Unassembled WGS sequence"/>
</dbReference>
<reference evidence="3" key="1">
    <citation type="submission" date="2015-09" db="EMBL/GenBank/DDBJ databases">
        <authorList>
            <consortium name="Pathogen Informatics"/>
        </authorList>
    </citation>
    <scope>NUCLEOTIDE SEQUENCE [LARGE SCALE GENOMIC DNA]</scope>
    <source>
        <strain evidence="3">Lake Konstanz</strain>
    </source>
</reference>
<evidence type="ECO:0000313" key="3">
    <source>
        <dbReference type="Proteomes" id="UP000051952"/>
    </source>
</evidence>
<keyword evidence="1" id="KW-1133">Transmembrane helix</keyword>
<gene>
    <name evidence="2" type="ORF">BSAL_82050</name>
</gene>
<proteinExistence type="predicted"/>
<feature type="transmembrane region" description="Helical" evidence="1">
    <location>
        <begin position="12"/>
        <end position="32"/>
    </location>
</feature>
<name>A0A0S4J2S2_BODSA</name>
<keyword evidence="1" id="KW-0472">Membrane</keyword>
<evidence type="ECO:0000256" key="1">
    <source>
        <dbReference type="SAM" id="Phobius"/>
    </source>
</evidence>
<protein>
    <submittedName>
        <fullName evidence="2">Membrane-associated protein, putative</fullName>
    </submittedName>
</protein>
<organism evidence="2 3">
    <name type="scientific">Bodo saltans</name>
    <name type="common">Flagellated protozoan</name>
    <dbReference type="NCBI Taxonomy" id="75058"/>
    <lineage>
        <taxon>Eukaryota</taxon>
        <taxon>Discoba</taxon>
        <taxon>Euglenozoa</taxon>
        <taxon>Kinetoplastea</taxon>
        <taxon>Metakinetoplastina</taxon>
        <taxon>Eubodonida</taxon>
        <taxon>Bodonidae</taxon>
        <taxon>Bodo</taxon>
    </lineage>
</organism>
<dbReference type="VEuPathDB" id="TriTrypDB:BSAL_82050"/>
<dbReference type="AlphaFoldDB" id="A0A0S4J2S2"/>
<keyword evidence="3" id="KW-1185">Reference proteome</keyword>
<keyword evidence="1" id="KW-0812">Transmembrane</keyword>
<sequence length="289" mass="31140">MSPRSSSLTTQLLAAINIALLVCLISGGMRAYQDLAPRILKVQQFMPTASSHSGGAHKLSPAAAALLRDTLQQVSSSFLFGAVNGSLPEFLGDMLRPQVYAQLANAAVPFAASVLQAFNYTPANVCQNIETITCEQYNVQMYCNQTGKYVWCNYPGQVISCATKTCLSKYVYSVASMVEGVGALIRELQGPSQSSNSNAAFNSGELNIEALAGWLESQTNLGDWRNAGTRCLNLVEQVRSVDWVGTYTDFNGNGRNFNVTKNVGDVTDYIGQVCGNLVDLVDKVGAKRH</sequence>
<dbReference type="EMBL" id="CYKH01000899">
    <property type="protein sequence ID" value="CUG60749.1"/>
    <property type="molecule type" value="Genomic_DNA"/>
</dbReference>